<proteinExistence type="predicted"/>
<dbReference type="NCBIfam" id="TIGR03515">
    <property type="entry name" value="GldC"/>
    <property type="match status" value="1"/>
</dbReference>
<sequence>MAVAHKSKIEFEIGLDENKIPETIHWSATDGGITKDASKATLISVWDPKEKEALYLPLWTKKMPVDEMKVFFHQTLVQMADTFERATNDEKMAATMKDFCEYFAEKLELEDKTKKN</sequence>
<dbReference type="Pfam" id="PF19937">
    <property type="entry name" value="GldC-like"/>
    <property type="match status" value="1"/>
</dbReference>
<dbReference type="EMBL" id="JAASQL010000001">
    <property type="protein sequence ID" value="NIJ43737.1"/>
    <property type="molecule type" value="Genomic_DNA"/>
</dbReference>
<organism evidence="1 2">
    <name type="scientific">Wenyingzhuangia heitensis</name>
    <dbReference type="NCBI Taxonomy" id="1487859"/>
    <lineage>
        <taxon>Bacteria</taxon>
        <taxon>Pseudomonadati</taxon>
        <taxon>Bacteroidota</taxon>
        <taxon>Flavobacteriia</taxon>
        <taxon>Flavobacteriales</taxon>
        <taxon>Flavobacteriaceae</taxon>
        <taxon>Wenyingzhuangia</taxon>
    </lineage>
</organism>
<protein>
    <submittedName>
        <fullName evidence="1">Gliding motility-associated protein GldC</fullName>
    </submittedName>
</protein>
<evidence type="ECO:0000313" key="1">
    <source>
        <dbReference type="EMBL" id="NIJ43737.1"/>
    </source>
</evidence>
<evidence type="ECO:0000313" key="2">
    <source>
        <dbReference type="Proteomes" id="UP000745859"/>
    </source>
</evidence>
<gene>
    <name evidence="1" type="ORF">FHR24_000176</name>
</gene>
<dbReference type="InterPro" id="IPR019854">
    <property type="entry name" value="Motility-assoc_prot_GldC"/>
</dbReference>
<dbReference type="RefSeq" id="WP_167182505.1">
    <property type="nucleotide sequence ID" value="NZ_JAASQL010000001.1"/>
</dbReference>
<name>A0ABX0U4L9_9FLAO</name>
<accession>A0ABX0U4L9</accession>
<dbReference type="Proteomes" id="UP000745859">
    <property type="component" value="Unassembled WGS sequence"/>
</dbReference>
<reference evidence="1 2" key="1">
    <citation type="submission" date="2020-03" db="EMBL/GenBank/DDBJ databases">
        <title>Genomic Encyclopedia of Type Strains, Phase IV (KMG-IV): sequencing the most valuable type-strain genomes for metagenomic binning, comparative biology and taxonomic classification.</title>
        <authorList>
            <person name="Goeker M."/>
        </authorList>
    </citation>
    <scope>NUCLEOTIDE SEQUENCE [LARGE SCALE GENOMIC DNA]</scope>
    <source>
        <strain evidence="1 2">DSM 101599</strain>
    </source>
</reference>
<comment type="caution">
    <text evidence="1">The sequence shown here is derived from an EMBL/GenBank/DDBJ whole genome shotgun (WGS) entry which is preliminary data.</text>
</comment>
<keyword evidence="2" id="KW-1185">Reference proteome</keyword>